<feature type="compositionally biased region" description="Polar residues" evidence="1">
    <location>
        <begin position="237"/>
        <end position="253"/>
    </location>
</feature>
<name>G2R7Y6_THETT</name>
<feature type="compositionally biased region" description="Low complexity" evidence="1">
    <location>
        <begin position="518"/>
        <end position="529"/>
    </location>
</feature>
<feature type="compositionally biased region" description="Low complexity" evidence="1">
    <location>
        <begin position="629"/>
        <end position="646"/>
    </location>
</feature>
<dbReference type="EMBL" id="CP003011">
    <property type="protein sequence ID" value="AEO68045.1"/>
    <property type="molecule type" value="Genomic_DNA"/>
</dbReference>
<keyword evidence="3" id="KW-1185">Reference proteome</keyword>
<feature type="compositionally biased region" description="Low complexity" evidence="1">
    <location>
        <begin position="194"/>
        <end position="205"/>
    </location>
</feature>
<accession>G2R7Y6</accession>
<reference evidence="2 3" key="1">
    <citation type="journal article" date="2011" name="Nat. Biotechnol.">
        <title>Comparative genomic analysis of the thermophilic biomass-degrading fungi Myceliophthora thermophila and Thielavia terrestris.</title>
        <authorList>
            <person name="Berka R.M."/>
            <person name="Grigoriev I.V."/>
            <person name="Otillar R."/>
            <person name="Salamov A."/>
            <person name="Grimwood J."/>
            <person name="Reid I."/>
            <person name="Ishmael N."/>
            <person name="John T."/>
            <person name="Darmond C."/>
            <person name="Moisan M.-C."/>
            <person name="Henrissat B."/>
            <person name="Coutinho P.M."/>
            <person name="Lombard V."/>
            <person name="Natvig D.O."/>
            <person name="Lindquist E."/>
            <person name="Schmutz J."/>
            <person name="Lucas S."/>
            <person name="Harris P."/>
            <person name="Powlowski J."/>
            <person name="Bellemare A."/>
            <person name="Taylor D."/>
            <person name="Butler G."/>
            <person name="de Vries R.P."/>
            <person name="Allijn I.E."/>
            <person name="van den Brink J."/>
            <person name="Ushinsky S."/>
            <person name="Storms R."/>
            <person name="Powell A.J."/>
            <person name="Paulsen I.T."/>
            <person name="Elbourne L.D.H."/>
            <person name="Baker S.E."/>
            <person name="Magnuson J."/>
            <person name="LaBoissiere S."/>
            <person name="Clutterbuck A.J."/>
            <person name="Martinez D."/>
            <person name="Wogulis M."/>
            <person name="de Leon A.L."/>
            <person name="Rey M.W."/>
            <person name="Tsang A."/>
        </authorList>
    </citation>
    <scope>NUCLEOTIDE SEQUENCE [LARGE SCALE GENOMIC DNA]</scope>
    <source>
        <strain evidence="3">ATCC 38088 / NRRL 8126</strain>
    </source>
</reference>
<dbReference type="RefSeq" id="XP_003654381.1">
    <property type="nucleotide sequence ID" value="XM_003654333.1"/>
</dbReference>
<evidence type="ECO:0008006" key="4">
    <source>
        <dbReference type="Google" id="ProtNLM"/>
    </source>
</evidence>
<feature type="compositionally biased region" description="Pro residues" evidence="1">
    <location>
        <begin position="85"/>
        <end position="94"/>
    </location>
</feature>
<feature type="compositionally biased region" description="Pro residues" evidence="1">
    <location>
        <begin position="469"/>
        <end position="505"/>
    </location>
</feature>
<dbReference type="GeneID" id="11516404"/>
<organism evidence="2 3">
    <name type="scientific">Thermothielavioides terrestris (strain ATCC 38088 / NRRL 8126)</name>
    <name type="common">Thielavia terrestris</name>
    <dbReference type="NCBI Taxonomy" id="578455"/>
    <lineage>
        <taxon>Eukaryota</taxon>
        <taxon>Fungi</taxon>
        <taxon>Dikarya</taxon>
        <taxon>Ascomycota</taxon>
        <taxon>Pezizomycotina</taxon>
        <taxon>Sordariomycetes</taxon>
        <taxon>Sordariomycetidae</taxon>
        <taxon>Sordariales</taxon>
        <taxon>Chaetomiaceae</taxon>
        <taxon>Thermothielavioides</taxon>
        <taxon>Thermothielavioides terrestris</taxon>
    </lineage>
</organism>
<evidence type="ECO:0000313" key="3">
    <source>
        <dbReference type="Proteomes" id="UP000008181"/>
    </source>
</evidence>
<protein>
    <recommendedName>
        <fullName evidence="4">DZF domain-containing protein</fullName>
    </recommendedName>
</protein>
<dbReference type="HOGENOM" id="CLU_022034_0_0_1"/>
<feature type="compositionally biased region" description="Gly residues" evidence="1">
    <location>
        <begin position="647"/>
        <end position="661"/>
    </location>
</feature>
<evidence type="ECO:0000313" key="2">
    <source>
        <dbReference type="EMBL" id="AEO68045.1"/>
    </source>
</evidence>
<dbReference type="AlphaFoldDB" id="G2R7Y6"/>
<dbReference type="eggNOG" id="ENOG502R2EP">
    <property type="taxonomic scope" value="Eukaryota"/>
</dbReference>
<dbReference type="STRING" id="578455.G2R7Y6"/>
<feature type="compositionally biased region" description="Basic and acidic residues" evidence="1">
    <location>
        <begin position="439"/>
        <end position="451"/>
    </location>
</feature>
<feature type="compositionally biased region" description="Low complexity" evidence="1">
    <location>
        <begin position="595"/>
        <end position="605"/>
    </location>
</feature>
<feature type="region of interest" description="Disordered" evidence="1">
    <location>
        <begin position="1"/>
        <end position="182"/>
    </location>
</feature>
<feature type="region of interest" description="Disordered" evidence="1">
    <location>
        <begin position="194"/>
        <end position="699"/>
    </location>
</feature>
<feature type="compositionally biased region" description="Low complexity" evidence="1">
    <location>
        <begin position="18"/>
        <end position="29"/>
    </location>
</feature>
<sequence length="730" mass="74489">MAQPPSFGSNNPFRRKAPVPSAPVISSSPFAEVDTPNPPTPEITSALPPADRFRNQLQALAGPSQPPPATSFQKAKVVKRVRVQSPPPPSPESPEPPDRFSSVDNEDDESVSSDDASEQLDPFTSAASAGASDVSDREDEHQPAPSGRPPPNPFQKTLRDLEEGATTHPTQDSGAAPGTRGALDVGAFGRLLLTGQTGSSESSQSAVPYAQNARSPPSLSGDGASATDATPAPRQSIPDTFQAEQDTSRTSQEASERGLEDERRRQTSKDRPSLQSAPSIAKKPPPPPSSRHGKLINPGAGGGEAKRVDARAMPPLPSPRRTAPVPLASPSMQGSPTPSDVHKPLPPAPLRSPAEEESESVCDREAAGKLPEPEFETGLNIIMPPRPPTPPNVSHARSGAPNAAVSQGQPTKKPVPPPRRQPHGRTESKTSSGATSMTHQDDTDSSLRRSSFESTRSRSSSLRVSVHAPAPPPPRRPSHPPRAPSSHASPPPPEPHSISEPPPMLTPLVVDTPPPMSDTPTSSASTSSSGREPAPAALSISHVPAPLAPPAGTDASSNHLPGHAKLAPPPPPPARNPSVRAKRPPAGSTPAASDGAPARRPSGASRAKDGPTPPPPPRHRVSSRGSVDGSTLAAGAAATATAATATGAGGGGGGGGIGSGNGRAAETQTGVNLAAVAENGGVDVGGPNPEEPAMASESAAGHILADLSALQREVDALRGQYEKAAQGLGG</sequence>
<gene>
    <name evidence="2" type="ORF">THITE_2117359</name>
</gene>
<dbReference type="OrthoDB" id="428854at2759"/>
<feature type="compositionally biased region" description="Polar residues" evidence="1">
    <location>
        <begin position="1"/>
        <end position="12"/>
    </location>
</feature>
<feature type="compositionally biased region" description="Low complexity" evidence="1">
    <location>
        <begin position="452"/>
        <end position="468"/>
    </location>
</feature>
<feature type="compositionally biased region" description="Acidic residues" evidence="1">
    <location>
        <begin position="104"/>
        <end position="118"/>
    </location>
</feature>
<proteinExistence type="predicted"/>
<dbReference type="Proteomes" id="UP000008181">
    <property type="component" value="Chromosome 3"/>
</dbReference>
<feature type="compositionally biased region" description="Polar residues" evidence="1">
    <location>
        <begin position="429"/>
        <end position="438"/>
    </location>
</feature>
<evidence type="ECO:0000256" key="1">
    <source>
        <dbReference type="SAM" id="MobiDB-lite"/>
    </source>
</evidence>
<feature type="compositionally biased region" description="Basic and acidic residues" evidence="1">
    <location>
        <begin position="254"/>
        <end position="272"/>
    </location>
</feature>
<dbReference type="KEGG" id="ttt:THITE_2117359"/>